<organism evidence="1 2">
    <name type="scientific">Ovis ammon polii x Ovis aries</name>
    <dbReference type="NCBI Taxonomy" id="2918886"/>
    <lineage>
        <taxon>Eukaryota</taxon>
        <taxon>Metazoa</taxon>
        <taxon>Chordata</taxon>
        <taxon>Craniata</taxon>
        <taxon>Vertebrata</taxon>
        <taxon>Euteleostomi</taxon>
        <taxon>Mammalia</taxon>
        <taxon>Eutheria</taxon>
        <taxon>Laurasiatheria</taxon>
        <taxon>Artiodactyla</taxon>
        <taxon>Ruminantia</taxon>
        <taxon>Pecora</taxon>
        <taxon>Bovidae</taxon>
        <taxon>Caprinae</taxon>
        <taxon>Ovis</taxon>
    </lineage>
</organism>
<reference evidence="1" key="1">
    <citation type="submission" date="2022-03" db="EMBL/GenBank/DDBJ databases">
        <title>Genomic analyses of argali, domestic sheep and their hybrids provide insights into chromosomal evolution, heterosis and genetic basis of agronomic traits.</title>
        <authorList>
            <person name="Li M."/>
        </authorList>
    </citation>
    <scope>NUCLEOTIDE SEQUENCE</scope>
    <source>
        <strain evidence="1">F1 hybrid</strain>
    </source>
</reference>
<gene>
    <name evidence="1" type="ORF">MJG53_018822</name>
</gene>
<comment type="caution">
    <text evidence="1">The sequence shown here is derived from an EMBL/GenBank/DDBJ whole genome shotgun (WGS) entry which is preliminary data.</text>
</comment>
<accession>A0ACB9U329</accession>
<name>A0ACB9U329_9CETA</name>
<evidence type="ECO:0000313" key="1">
    <source>
        <dbReference type="EMBL" id="KAI4556868.1"/>
    </source>
</evidence>
<evidence type="ECO:0000313" key="2">
    <source>
        <dbReference type="Proteomes" id="UP001057279"/>
    </source>
</evidence>
<proteinExistence type="predicted"/>
<dbReference type="EMBL" id="CM043050">
    <property type="protein sequence ID" value="KAI4556868.1"/>
    <property type="molecule type" value="Genomic_DNA"/>
</dbReference>
<protein>
    <submittedName>
        <fullName evidence="1">Uncharacterized protein</fullName>
    </submittedName>
</protein>
<sequence>MSCVPDPQGGALRRGSNCVSAVRRQTRGPPCWVGGVPWGRGGGGCGDTGLRVQEALSGLSVKRKSGCRRSEIQGAFVLGTDMHVCGLAGGDVVT</sequence>
<dbReference type="Proteomes" id="UP001057279">
    <property type="component" value="Linkage Group LG25"/>
</dbReference>
<keyword evidence="2" id="KW-1185">Reference proteome</keyword>